<keyword evidence="1" id="KW-0472">Membrane</keyword>
<dbReference type="AlphaFoldDB" id="A0A1I7YU21"/>
<evidence type="ECO:0000313" key="2">
    <source>
        <dbReference type="Proteomes" id="UP000095287"/>
    </source>
</evidence>
<dbReference type="Proteomes" id="UP000095287">
    <property type="component" value="Unplaced"/>
</dbReference>
<evidence type="ECO:0000313" key="3">
    <source>
        <dbReference type="WBParaSite" id="L893_g1951.t1"/>
    </source>
</evidence>
<protein>
    <submittedName>
        <fullName evidence="3">Uncharacterized protein</fullName>
    </submittedName>
</protein>
<proteinExistence type="predicted"/>
<sequence>MQIPFPVQVNSMSVVTAFCQSSFVILIYFCLFFTRSKMSLMKKVTAIVKAVKKTSRKVKKNFRFENMDEATMNSMIASGGWIL</sequence>
<reference evidence="3" key="1">
    <citation type="submission" date="2016-11" db="UniProtKB">
        <authorList>
            <consortium name="WormBaseParasite"/>
        </authorList>
    </citation>
    <scope>IDENTIFICATION</scope>
</reference>
<keyword evidence="1" id="KW-1133">Transmembrane helix</keyword>
<organism evidence="2 3">
    <name type="scientific">Steinernema glaseri</name>
    <dbReference type="NCBI Taxonomy" id="37863"/>
    <lineage>
        <taxon>Eukaryota</taxon>
        <taxon>Metazoa</taxon>
        <taxon>Ecdysozoa</taxon>
        <taxon>Nematoda</taxon>
        <taxon>Chromadorea</taxon>
        <taxon>Rhabditida</taxon>
        <taxon>Tylenchina</taxon>
        <taxon>Panagrolaimomorpha</taxon>
        <taxon>Strongyloidoidea</taxon>
        <taxon>Steinernematidae</taxon>
        <taxon>Steinernema</taxon>
    </lineage>
</organism>
<evidence type="ECO:0000256" key="1">
    <source>
        <dbReference type="SAM" id="Phobius"/>
    </source>
</evidence>
<name>A0A1I7YU21_9BILA</name>
<keyword evidence="1" id="KW-0812">Transmembrane</keyword>
<dbReference type="WBParaSite" id="L893_g1951.t1">
    <property type="protein sequence ID" value="L893_g1951.t1"/>
    <property type="gene ID" value="L893_g1951"/>
</dbReference>
<feature type="transmembrane region" description="Helical" evidence="1">
    <location>
        <begin position="12"/>
        <end position="33"/>
    </location>
</feature>
<keyword evidence="2" id="KW-1185">Reference proteome</keyword>
<accession>A0A1I7YU21</accession>